<feature type="transmembrane region" description="Helical" evidence="1">
    <location>
        <begin position="25"/>
        <end position="48"/>
    </location>
</feature>
<gene>
    <name evidence="2" type="ORF">CO083_00010</name>
</gene>
<evidence type="ECO:0000313" key="3">
    <source>
        <dbReference type="Proteomes" id="UP000229706"/>
    </source>
</evidence>
<comment type="caution">
    <text evidence="2">The sequence shown here is derived from an EMBL/GenBank/DDBJ whole genome shotgun (WGS) entry which is preliminary data.</text>
</comment>
<sequence length="102" mass="11350">MQVLLPILVILYTKTNLVILIHGLLFHQIGVVTSAVDLVVNIEIVYVVGVLKNVAQNVHLVMAVILNTLQVVVVASLKLQTSQLLLKLRMVMVKLFINPYHT</sequence>
<name>A0A2M8DED2_9BACT</name>
<feature type="transmembrane region" description="Helical" evidence="1">
    <location>
        <begin position="60"/>
        <end position="79"/>
    </location>
</feature>
<reference evidence="3" key="1">
    <citation type="submission" date="2017-09" db="EMBL/GenBank/DDBJ databases">
        <title>Depth-based differentiation of microbial function through sediment-hosted aquifers and enrichment of novel symbionts in the deep terrestrial subsurface.</title>
        <authorList>
            <person name="Probst A.J."/>
            <person name="Ladd B."/>
            <person name="Jarett J.K."/>
            <person name="Geller-Mcgrath D.E."/>
            <person name="Sieber C.M.K."/>
            <person name="Emerson J.B."/>
            <person name="Anantharaman K."/>
            <person name="Thomas B.C."/>
            <person name="Malmstrom R."/>
            <person name="Stieglmeier M."/>
            <person name="Klingl A."/>
            <person name="Woyke T."/>
            <person name="Ryan C.M."/>
            <person name="Banfield J.F."/>
        </authorList>
    </citation>
    <scope>NUCLEOTIDE SEQUENCE [LARGE SCALE GENOMIC DNA]</scope>
</reference>
<evidence type="ECO:0000313" key="2">
    <source>
        <dbReference type="EMBL" id="PJB89754.1"/>
    </source>
</evidence>
<keyword evidence="1" id="KW-1133">Transmembrane helix</keyword>
<evidence type="ECO:0000256" key="1">
    <source>
        <dbReference type="SAM" id="Phobius"/>
    </source>
</evidence>
<dbReference type="AlphaFoldDB" id="A0A2M8DED2"/>
<protein>
    <submittedName>
        <fullName evidence="2">Uncharacterized protein</fullName>
    </submittedName>
</protein>
<keyword evidence="1" id="KW-0472">Membrane</keyword>
<organism evidence="2 3">
    <name type="scientific">Candidatus Roizmanbacteria bacterium CG_4_9_14_0_8_um_filter_34_12</name>
    <dbReference type="NCBI Taxonomy" id="1974840"/>
    <lineage>
        <taxon>Bacteria</taxon>
        <taxon>Candidatus Roizmaniibacteriota</taxon>
    </lineage>
</organism>
<proteinExistence type="predicted"/>
<dbReference type="EMBL" id="PFTH01000001">
    <property type="protein sequence ID" value="PJB89754.1"/>
    <property type="molecule type" value="Genomic_DNA"/>
</dbReference>
<keyword evidence="1" id="KW-0812">Transmembrane</keyword>
<dbReference type="Proteomes" id="UP000229706">
    <property type="component" value="Unassembled WGS sequence"/>
</dbReference>
<accession>A0A2M8DED2</accession>